<accession>A0A645FBW1</accession>
<reference evidence="1" key="1">
    <citation type="submission" date="2019-08" db="EMBL/GenBank/DDBJ databases">
        <authorList>
            <person name="Kucharzyk K."/>
            <person name="Murdoch R.W."/>
            <person name="Higgins S."/>
            <person name="Loffler F."/>
        </authorList>
    </citation>
    <scope>NUCLEOTIDE SEQUENCE</scope>
</reference>
<name>A0A645FBW1_9ZZZZ</name>
<evidence type="ECO:0000313" key="1">
    <source>
        <dbReference type="EMBL" id="MPN11052.1"/>
    </source>
</evidence>
<protein>
    <submittedName>
        <fullName evidence="1">Uncharacterized protein</fullName>
    </submittedName>
</protein>
<dbReference type="AlphaFoldDB" id="A0A645FBW1"/>
<proteinExistence type="predicted"/>
<sequence length="194" mass="22046">MYRWVDPEKGKELKQALGMLLGIVIEPLKGVAYVIENLLFLGYWIVQRLLAQLVAGEVHQERAHGKLVIHLISHMHLSIPDIGVFRSQCSLLVGREGSHQILFHQDQGFPNTLFKGCQGIGHAVEQDRTFSILCCQDVTWRKCPTGDQVRKAGVQGRKEGQQIRMRNIHYMKMLVEEVVHHILLSTRGRLVPSP</sequence>
<organism evidence="1">
    <name type="scientific">bioreactor metagenome</name>
    <dbReference type="NCBI Taxonomy" id="1076179"/>
    <lineage>
        <taxon>unclassified sequences</taxon>
        <taxon>metagenomes</taxon>
        <taxon>ecological metagenomes</taxon>
    </lineage>
</organism>
<gene>
    <name evidence="1" type="ORF">SDC9_158353</name>
</gene>
<dbReference type="EMBL" id="VSSQ01057249">
    <property type="protein sequence ID" value="MPN11052.1"/>
    <property type="molecule type" value="Genomic_DNA"/>
</dbReference>
<comment type="caution">
    <text evidence="1">The sequence shown here is derived from an EMBL/GenBank/DDBJ whole genome shotgun (WGS) entry which is preliminary data.</text>
</comment>